<dbReference type="InterPro" id="IPR051447">
    <property type="entry name" value="Lipoprotein-release_system"/>
</dbReference>
<dbReference type="PANTHER" id="PTHR30489">
    <property type="entry name" value="LIPOPROTEIN-RELEASING SYSTEM TRANSMEMBRANE PROTEIN LOLE"/>
    <property type="match status" value="1"/>
</dbReference>
<organism evidence="2 3">
    <name type="scientific">Massilia rubra</name>
    <dbReference type="NCBI Taxonomy" id="2607910"/>
    <lineage>
        <taxon>Bacteria</taxon>
        <taxon>Pseudomonadati</taxon>
        <taxon>Pseudomonadota</taxon>
        <taxon>Betaproteobacteria</taxon>
        <taxon>Burkholderiales</taxon>
        <taxon>Oxalobacteraceae</taxon>
        <taxon>Telluria group</taxon>
        <taxon>Massilia</taxon>
    </lineage>
</organism>
<reference evidence="2 3" key="1">
    <citation type="submission" date="2019-09" db="EMBL/GenBank/DDBJ databases">
        <title>Taxonomy of Antarctic Massilia spp.: description of Massilia rubra sp. nov., Massilia aquatica sp. nov., Massilia mucilaginosa sp. nov., Massilia frigida sp. nov. isolated from streams, lakes and regoliths.</title>
        <authorList>
            <person name="Holochova P."/>
            <person name="Sedlacek I."/>
            <person name="Kralova S."/>
            <person name="Maslanova I."/>
            <person name="Busse H.-J."/>
            <person name="Stankova E."/>
            <person name="Vrbovska V."/>
            <person name="Kovarovic V."/>
            <person name="Bartak M."/>
            <person name="Svec P."/>
            <person name="Pantucek R."/>
        </authorList>
    </citation>
    <scope>NUCLEOTIDE SEQUENCE [LARGE SCALE GENOMIC DNA]</scope>
    <source>
        <strain evidence="2 3">CCM 8692</strain>
    </source>
</reference>
<evidence type="ECO:0000256" key="1">
    <source>
        <dbReference type="SAM" id="Phobius"/>
    </source>
</evidence>
<evidence type="ECO:0000313" key="2">
    <source>
        <dbReference type="EMBL" id="NHZ32523.1"/>
    </source>
</evidence>
<proteinExistence type="predicted"/>
<evidence type="ECO:0000313" key="3">
    <source>
        <dbReference type="Proteomes" id="UP000785613"/>
    </source>
</evidence>
<keyword evidence="3" id="KW-1185">Reference proteome</keyword>
<evidence type="ECO:0008006" key="4">
    <source>
        <dbReference type="Google" id="ProtNLM"/>
    </source>
</evidence>
<name>A0ABX0LIM7_9BURK</name>
<gene>
    <name evidence="2" type="ORF">F0185_02820</name>
</gene>
<keyword evidence="1" id="KW-1133">Transmembrane helix</keyword>
<dbReference type="RefSeq" id="WP_167221424.1">
    <property type="nucleotide sequence ID" value="NZ_VUYU01000002.1"/>
</dbReference>
<feature type="transmembrane region" description="Helical" evidence="1">
    <location>
        <begin position="249"/>
        <end position="276"/>
    </location>
</feature>
<comment type="caution">
    <text evidence="2">The sequence shown here is derived from an EMBL/GenBank/DDBJ whole genome shotgun (WGS) entry which is preliminary data.</text>
</comment>
<dbReference type="EMBL" id="VUYU01000002">
    <property type="protein sequence ID" value="NHZ32523.1"/>
    <property type="molecule type" value="Genomic_DNA"/>
</dbReference>
<protein>
    <recommendedName>
        <fullName evidence="4">ABC transporter permease</fullName>
    </recommendedName>
</protein>
<keyword evidence="1" id="KW-0472">Membrane</keyword>
<dbReference type="PANTHER" id="PTHR30489:SF0">
    <property type="entry name" value="LIPOPROTEIN-RELEASING SYSTEM TRANSMEMBRANE PROTEIN LOLE"/>
    <property type="match status" value="1"/>
</dbReference>
<feature type="transmembrane region" description="Helical" evidence="1">
    <location>
        <begin position="337"/>
        <end position="357"/>
    </location>
</feature>
<dbReference type="Proteomes" id="UP000785613">
    <property type="component" value="Unassembled WGS sequence"/>
</dbReference>
<feature type="transmembrane region" description="Helical" evidence="1">
    <location>
        <begin position="297"/>
        <end position="317"/>
    </location>
</feature>
<accession>A0ABX0LIM7</accession>
<sequence>MIGLLLRHRALAASLATLAVLLATCTALLAGNSYWHPRFVKTDDRLLTVSNALSPSNLLPRTYIARIQAWPGVASVTEYSSVALFLANERQVFTGVIVDKDQVAATFPRLGADSATIARWQQRRDAVLVSAALLEKQQLAVGNMVAARLFSGDAENNQEFYIAGTFGADNELKCTTCVMLGRDFADLALPTYRAVVASFHVRLREHVDKAKARRALDTLFAHDTPATRSTDFLPAASGFMNDLIDLRQLVYIAFCMTLAAALLLPALCSNMLALHYRTSLALLLVVGQRKLPLLFQAMRLALAAGLLIGAGGFVLAFGTGSYLFDNLLWLRIEVPAAALQAAAAAGTLVALSAWTAVSSVIARLDVNDLFSDTLD</sequence>
<keyword evidence="1" id="KW-0812">Transmembrane</keyword>